<dbReference type="AlphaFoldDB" id="A0ABD1VCD0"/>
<accession>A0ABD1VCD0</accession>
<evidence type="ECO:0000313" key="1">
    <source>
        <dbReference type="EMBL" id="KAL2535002.1"/>
    </source>
</evidence>
<dbReference type="Pfam" id="PF03140">
    <property type="entry name" value="DUF247"/>
    <property type="match status" value="1"/>
</dbReference>
<dbReference type="PANTHER" id="PTHR31170:SF25">
    <property type="entry name" value="BNAA09G04570D PROTEIN"/>
    <property type="match status" value="1"/>
</dbReference>
<protein>
    <submittedName>
        <fullName evidence="1">Uncharacterized protein</fullName>
    </submittedName>
</protein>
<proteinExistence type="predicted"/>
<keyword evidence="2" id="KW-1185">Reference proteome</keyword>
<dbReference type="InterPro" id="IPR004158">
    <property type="entry name" value="DUF247_pln"/>
</dbReference>
<dbReference type="EMBL" id="JBFOLK010000002">
    <property type="protein sequence ID" value="KAL2535002.1"/>
    <property type="molecule type" value="Genomic_DNA"/>
</dbReference>
<comment type="caution">
    <text evidence="1">The sequence shown here is derived from an EMBL/GenBank/DDBJ whole genome shotgun (WGS) entry which is preliminary data.</text>
</comment>
<gene>
    <name evidence="1" type="ORF">Adt_08353</name>
</gene>
<evidence type="ECO:0000313" key="2">
    <source>
        <dbReference type="Proteomes" id="UP001604336"/>
    </source>
</evidence>
<sequence length="144" mass="16961">MLREIESNKKCYDPLVVSIGPYHHGKPELQAWEKVKIRFAHQFHRACGDQESIEELHAYVAKVADSARECYEEGSTTEDCDDESFSRMMFLDGCFVLQYMYILTRTQINYSMEPKEVGSLLDVKTYQRAFVWRDLFLLENQIPY</sequence>
<reference evidence="2" key="1">
    <citation type="submission" date="2024-07" db="EMBL/GenBank/DDBJ databases">
        <title>Two chromosome-level genome assemblies of Korean endemic species Abeliophyllum distichum and Forsythia ovata (Oleaceae).</title>
        <authorList>
            <person name="Jang H."/>
        </authorList>
    </citation>
    <scope>NUCLEOTIDE SEQUENCE [LARGE SCALE GENOMIC DNA]</scope>
</reference>
<dbReference type="PANTHER" id="PTHR31170">
    <property type="entry name" value="BNAC04G53230D PROTEIN"/>
    <property type="match status" value="1"/>
</dbReference>
<dbReference type="Proteomes" id="UP001604336">
    <property type="component" value="Unassembled WGS sequence"/>
</dbReference>
<name>A0ABD1VCD0_9LAMI</name>
<organism evidence="1 2">
    <name type="scientific">Abeliophyllum distichum</name>
    <dbReference type="NCBI Taxonomy" id="126358"/>
    <lineage>
        <taxon>Eukaryota</taxon>
        <taxon>Viridiplantae</taxon>
        <taxon>Streptophyta</taxon>
        <taxon>Embryophyta</taxon>
        <taxon>Tracheophyta</taxon>
        <taxon>Spermatophyta</taxon>
        <taxon>Magnoliopsida</taxon>
        <taxon>eudicotyledons</taxon>
        <taxon>Gunneridae</taxon>
        <taxon>Pentapetalae</taxon>
        <taxon>asterids</taxon>
        <taxon>lamiids</taxon>
        <taxon>Lamiales</taxon>
        <taxon>Oleaceae</taxon>
        <taxon>Forsythieae</taxon>
        <taxon>Abeliophyllum</taxon>
    </lineage>
</organism>